<dbReference type="Proteomes" id="UP000231322">
    <property type="component" value="Unassembled WGS sequence"/>
</dbReference>
<comment type="caution">
    <text evidence="1">The sequence shown here is derived from an EMBL/GenBank/DDBJ whole genome shotgun (WGS) entry which is preliminary data.</text>
</comment>
<gene>
    <name evidence="1" type="ORF">CS538_02035</name>
</gene>
<keyword evidence="2" id="KW-1185">Reference proteome</keyword>
<dbReference type="EMBL" id="PEIK01000001">
    <property type="protein sequence ID" value="PIH06121.1"/>
    <property type="molecule type" value="Genomic_DNA"/>
</dbReference>
<evidence type="ECO:0000313" key="2">
    <source>
        <dbReference type="Proteomes" id="UP000231322"/>
    </source>
</evidence>
<evidence type="ECO:0000313" key="1">
    <source>
        <dbReference type="EMBL" id="PIH06121.1"/>
    </source>
</evidence>
<evidence type="ECO:0008006" key="3">
    <source>
        <dbReference type="Google" id="ProtNLM"/>
    </source>
</evidence>
<organism evidence="1 2">
    <name type="scientific">Clostridium combesii</name>
    <dbReference type="NCBI Taxonomy" id="39481"/>
    <lineage>
        <taxon>Bacteria</taxon>
        <taxon>Bacillati</taxon>
        <taxon>Bacillota</taxon>
        <taxon>Clostridia</taxon>
        <taxon>Eubacteriales</taxon>
        <taxon>Clostridiaceae</taxon>
        <taxon>Clostridium</taxon>
    </lineage>
</organism>
<accession>A0A2G7HLY8</accession>
<protein>
    <recommendedName>
        <fullName evidence="3">CRISPR-associated protein</fullName>
    </recommendedName>
</protein>
<dbReference type="AlphaFoldDB" id="A0A2G7HLY8"/>
<proteinExistence type="predicted"/>
<dbReference type="RefSeq" id="WP_099837636.1">
    <property type="nucleotide sequence ID" value="NZ_PEIK01000001.1"/>
</dbReference>
<sequence length="412" mass="48940">MKKIDVALKEYKITIEVLSGLCTGNNDTSYYSSDEYIVQDGKVYFINFNDILQLRQKGILEDSELESVYNNICEQSFISDKLKNHLKSLNLLTRYDNKTDIHKFSSIREIFEDEIYEIRTIAGSTIKGLFRHGFELFNVKSVNYEYKRNNYKNNKRLNLYGVNTINNKGYSDYHYVKEEKDKNRLIQKFPQGKLINYRYNIKLNRNKFTIYDNLMDIEDGLLKKDIKNKDSNIIFRNVIFSDCKESKADFVIEKIYGWNRKSKKEIVPQYYEIAQVGSLFEGKISYKNIEPEKDNLVAISLMYKDKTPIDIALESLKQFYFKVIDLEEKYYEIPIYSNNLKEFYKFLREENEKDNQFVCKLGYSGSISKTLISYDNINNKDELLPYILKYMKQTNLPFGWVKVKLEESKHED</sequence>
<reference evidence="1 2" key="1">
    <citation type="submission" date="2017-10" db="EMBL/GenBank/DDBJ databases">
        <title>Reclassification of Eubacterium combesii and discrepancies in the nomenclature of botulinum neurotoxin producing clostridia. Request for an Opinion.</title>
        <authorList>
            <person name="Dobritsa A.P."/>
            <person name="Kutumbaka K.K."/>
            <person name="Samadpour M."/>
        </authorList>
    </citation>
    <scope>NUCLEOTIDE SEQUENCE [LARGE SCALE GENOMIC DNA]</scope>
    <source>
        <strain evidence="1 2">DSM 20696</strain>
    </source>
</reference>
<name>A0A2G7HLY8_9CLOT</name>